<comment type="subcellular location">
    <subcellularLocation>
        <location evidence="1">Secreted</location>
    </subcellularLocation>
</comment>
<dbReference type="SUPFAM" id="SSF56487">
    <property type="entry name" value="SRCR-like"/>
    <property type="match status" value="2"/>
</dbReference>
<reference evidence="10" key="3">
    <citation type="submission" date="2025-09" db="UniProtKB">
        <authorList>
            <consortium name="Ensembl"/>
        </authorList>
    </citation>
    <scope>IDENTIFICATION</scope>
</reference>
<feature type="transmembrane region" description="Helical" evidence="8">
    <location>
        <begin position="341"/>
        <end position="361"/>
    </location>
</feature>
<comment type="caution">
    <text evidence="7">Lacks conserved residue(s) required for the propagation of feature annotation.</text>
</comment>
<dbReference type="Ensembl" id="ENSENLT00000035575.1">
    <property type="protein sequence ID" value="ENSENLP00000034630.1"/>
    <property type="gene ID" value="ENSENLG00000015176.1"/>
</dbReference>
<dbReference type="FunFam" id="3.10.250.10:FF:000004">
    <property type="entry name" value="Scavenger receptor cysteine-rich type 1 protein M130"/>
    <property type="match status" value="1"/>
</dbReference>
<dbReference type="PANTHER" id="PTHR48071">
    <property type="entry name" value="SRCR DOMAIN-CONTAINING PROTEIN"/>
    <property type="match status" value="1"/>
</dbReference>
<dbReference type="Proteomes" id="UP000472264">
    <property type="component" value="Chromosome 13"/>
</dbReference>
<keyword evidence="8" id="KW-0472">Membrane</keyword>
<evidence type="ECO:0000256" key="2">
    <source>
        <dbReference type="ARBA" id="ARBA00022525"/>
    </source>
</evidence>
<dbReference type="InParanoid" id="A0A665VSF5"/>
<dbReference type="SUPFAM" id="SSF48726">
    <property type="entry name" value="Immunoglobulin"/>
    <property type="match status" value="1"/>
</dbReference>
<keyword evidence="6" id="KW-0325">Glycoprotein</keyword>
<feature type="domain" description="SRCR" evidence="9">
    <location>
        <begin position="128"/>
        <end position="225"/>
    </location>
</feature>
<sequence>MRECVKMNENESRANNLTIACSESVRLLNGTDLCSGILEVKFGQSWSLVCEDSFDEKVAQVVCRELGCGPPVIVRGGLYEEVAPVLGAYFWCKGNESRLLECLISGSPQKACSNNKVLRLTCSDRYGIRLVGEASRCAGSLEMKHQGIWKPLADWESKWDQVSAATVCRELDCGYIISTAIKDEVSDRPVWWIKSSCVLSASELYDCLLETLTFNGPTNLEVICSDYLTQPNISLSPSTDGGSQAKDGVFRVLLDSSFTIICSAESQFEGGSFHLIFNNSDGVQNLTLLAVNHSAHFLFFAADYTHEGNYRCVHHLYAFANFFSAESLPLYVTVAASVTHMIIRLVMLLLGVLLLITAVCITSKVM</sequence>
<reference evidence="10" key="2">
    <citation type="submission" date="2025-08" db="UniProtKB">
        <authorList>
            <consortium name="Ensembl"/>
        </authorList>
    </citation>
    <scope>IDENTIFICATION</scope>
</reference>
<dbReference type="GO" id="GO:0004252">
    <property type="term" value="F:serine-type endopeptidase activity"/>
    <property type="evidence" value="ECO:0007669"/>
    <property type="project" value="TreeGrafter"/>
</dbReference>
<dbReference type="Pfam" id="PF00530">
    <property type="entry name" value="SRCR"/>
    <property type="match status" value="2"/>
</dbReference>
<dbReference type="PRINTS" id="PR00258">
    <property type="entry name" value="SPERACTRCPTR"/>
</dbReference>
<keyword evidence="11" id="KW-1185">Reference proteome</keyword>
<keyword evidence="8" id="KW-1133">Transmembrane helix</keyword>
<evidence type="ECO:0000256" key="3">
    <source>
        <dbReference type="ARBA" id="ARBA00022729"/>
    </source>
</evidence>
<dbReference type="InterPro" id="IPR001190">
    <property type="entry name" value="SRCR"/>
</dbReference>
<proteinExistence type="predicted"/>
<dbReference type="GO" id="GO:0031638">
    <property type="term" value="P:zymogen activation"/>
    <property type="evidence" value="ECO:0007669"/>
    <property type="project" value="TreeGrafter"/>
</dbReference>
<reference evidence="10" key="1">
    <citation type="submission" date="2021-04" db="EMBL/GenBank/DDBJ databases">
        <authorList>
            <consortium name="Wellcome Sanger Institute Data Sharing"/>
        </authorList>
    </citation>
    <scope>NUCLEOTIDE SEQUENCE [LARGE SCALE GENOMIC DNA]</scope>
</reference>
<feature type="disulfide bond" evidence="7">
    <location>
        <begin position="197"/>
        <end position="207"/>
    </location>
</feature>
<evidence type="ECO:0000256" key="6">
    <source>
        <dbReference type="ARBA" id="ARBA00023180"/>
    </source>
</evidence>
<dbReference type="Gene3D" id="2.60.40.10">
    <property type="entry name" value="Immunoglobulins"/>
    <property type="match status" value="1"/>
</dbReference>
<name>A0A665VSF5_ECHNA</name>
<dbReference type="InterPro" id="IPR036772">
    <property type="entry name" value="SRCR-like_dom_sf"/>
</dbReference>
<dbReference type="InterPro" id="IPR013783">
    <property type="entry name" value="Ig-like_fold"/>
</dbReference>
<keyword evidence="2" id="KW-0964">Secreted</keyword>
<dbReference type="Gene3D" id="3.10.250.10">
    <property type="entry name" value="SRCR-like domain"/>
    <property type="match status" value="2"/>
</dbReference>
<evidence type="ECO:0000256" key="1">
    <source>
        <dbReference type="ARBA" id="ARBA00004613"/>
    </source>
</evidence>
<keyword evidence="8" id="KW-0812">Transmembrane</keyword>
<dbReference type="GO" id="GO:0005615">
    <property type="term" value="C:extracellular space"/>
    <property type="evidence" value="ECO:0007669"/>
    <property type="project" value="TreeGrafter"/>
</dbReference>
<dbReference type="GO" id="GO:0005886">
    <property type="term" value="C:plasma membrane"/>
    <property type="evidence" value="ECO:0007669"/>
    <property type="project" value="TreeGrafter"/>
</dbReference>
<keyword evidence="5 7" id="KW-1015">Disulfide bond</keyword>
<organism evidence="10 11">
    <name type="scientific">Echeneis naucrates</name>
    <name type="common">Live sharksucker</name>
    <dbReference type="NCBI Taxonomy" id="173247"/>
    <lineage>
        <taxon>Eukaryota</taxon>
        <taxon>Metazoa</taxon>
        <taxon>Chordata</taxon>
        <taxon>Craniata</taxon>
        <taxon>Vertebrata</taxon>
        <taxon>Euteleostomi</taxon>
        <taxon>Actinopterygii</taxon>
        <taxon>Neopterygii</taxon>
        <taxon>Teleostei</taxon>
        <taxon>Neoteleostei</taxon>
        <taxon>Acanthomorphata</taxon>
        <taxon>Carangaria</taxon>
        <taxon>Carangiformes</taxon>
        <taxon>Echeneidae</taxon>
        <taxon>Echeneis</taxon>
    </lineage>
</organism>
<evidence type="ECO:0000313" key="10">
    <source>
        <dbReference type="Ensembl" id="ENSENLP00000034630.1"/>
    </source>
</evidence>
<evidence type="ECO:0000256" key="7">
    <source>
        <dbReference type="PROSITE-ProRule" id="PRU00196"/>
    </source>
</evidence>
<feature type="domain" description="SRCR" evidence="9">
    <location>
        <begin position="25"/>
        <end position="123"/>
    </location>
</feature>
<evidence type="ECO:0000256" key="8">
    <source>
        <dbReference type="SAM" id="Phobius"/>
    </source>
</evidence>
<accession>A0A665VSF5</accession>
<evidence type="ECO:0000256" key="4">
    <source>
        <dbReference type="ARBA" id="ARBA00022737"/>
    </source>
</evidence>
<dbReference type="PROSITE" id="PS50287">
    <property type="entry name" value="SRCR_2"/>
    <property type="match status" value="2"/>
</dbReference>
<dbReference type="InterPro" id="IPR036179">
    <property type="entry name" value="Ig-like_dom_sf"/>
</dbReference>
<dbReference type="OMA" id="WISFYCL"/>
<keyword evidence="4" id="KW-0677">Repeat</keyword>
<keyword evidence="3" id="KW-0732">Signal</keyword>
<dbReference type="PANTHER" id="PTHR48071:SF15">
    <property type="entry name" value="SRCR DOMAIN-CONTAINING PROTEIN"/>
    <property type="match status" value="1"/>
</dbReference>
<evidence type="ECO:0000259" key="9">
    <source>
        <dbReference type="PROSITE" id="PS50287"/>
    </source>
</evidence>
<dbReference type="AlphaFoldDB" id="A0A665VSF5"/>
<protein>
    <recommendedName>
        <fullName evidence="9">SRCR domain-containing protein</fullName>
    </recommendedName>
</protein>
<evidence type="ECO:0000313" key="11">
    <source>
        <dbReference type="Proteomes" id="UP000472264"/>
    </source>
</evidence>
<gene>
    <name evidence="10" type="primary">LOC115053364</name>
</gene>
<evidence type="ECO:0000256" key="5">
    <source>
        <dbReference type="ARBA" id="ARBA00023157"/>
    </source>
</evidence>
<dbReference type="SMART" id="SM00202">
    <property type="entry name" value="SR"/>
    <property type="match status" value="2"/>
</dbReference>
<feature type="disulfide bond" evidence="7">
    <location>
        <begin position="92"/>
        <end position="102"/>
    </location>
</feature>